<name>A0A0U9HKQ5_KLENI</name>
<dbReference type="SUPFAM" id="SSF49785">
    <property type="entry name" value="Galactose-binding domain-like"/>
    <property type="match status" value="4"/>
</dbReference>
<proteinExistence type="inferred from homology"/>
<keyword evidence="10" id="KW-1185">Reference proteome</keyword>
<dbReference type="Proteomes" id="UP000054558">
    <property type="component" value="Unassembled WGS sequence"/>
</dbReference>
<dbReference type="InterPro" id="IPR001000">
    <property type="entry name" value="GH10_dom"/>
</dbReference>
<dbReference type="GO" id="GO:0045493">
    <property type="term" value="P:xylan catabolic process"/>
    <property type="evidence" value="ECO:0000318"/>
    <property type="project" value="GO_Central"/>
</dbReference>
<feature type="compositionally biased region" description="Pro residues" evidence="6">
    <location>
        <begin position="287"/>
        <end position="299"/>
    </location>
</feature>
<evidence type="ECO:0000256" key="6">
    <source>
        <dbReference type="SAM" id="MobiDB-lite"/>
    </source>
</evidence>
<dbReference type="Gene3D" id="3.20.20.80">
    <property type="entry name" value="Glycosidases"/>
    <property type="match status" value="1"/>
</dbReference>
<gene>
    <name evidence="9" type="ORF">KFL_001720080</name>
</gene>
<keyword evidence="5" id="KW-0624">Polysaccharide degradation</keyword>
<keyword evidence="2" id="KW-0677">Repeat</keyword>
<evidence type="ECO:0000313" key="9">
    <source>
        <dbReference type="EMBL" id="GAQ83995.1"/>
    </source>
</evidence>
<dbReference type="STRING" id="105231.A0A0U9HKQ5"/>
<dbReference type="PANTHER" id="PTHR31490">
    <property type="entry name" value="GLYCOSYL HYDROLASE"/>
    <property type="match status" value="1"/>
</dbReference>
<keyword evidence="4" id="KW-0119">Carbohydrate metabolism</keyword>
<sequence length="1709" mass="181413">MMTGAVPLKGGGRHRSVLSVTVVTFFLCAIVGLPTAYVLLSTSIGTTPELEALSRKAEAFSHGRSLLQADGGSPTGDPELTVTPITGTPRQVQSGPSNCASPATACYNANGSLFVCCPGGCPAPPRDTPFCSGDPPATTRAPACGAGSPNPCYAADGLSFVCCAGLCGSPPGGAAWCAGPSAPTGTYPPTGTDSLAGTTTPVVNPPTTPPSTATPAPVTLTTVPTTSPTAPTTPTSAPTTSPTASTALPNPPTTPTTAPTTPPALPTGTVPTPTTSALDSTTSNAPSPTPPVTPTPTPTPVGAIPQVVVSTPNANATGGPIGAVRSYAPITIVPARPSSPAMCLDSSDNPIGPGNVIPNPGFANGLPTGWTFFGPATLSVSSDSSYVAATERQMTYAGPAWEIAPGALAADVTFTGQAWVQLSSGDADVALTLLVIKDGEHNFFRVGSVTGTSGCWEQISGSITIPGGADQLILYVEGPPPGTDLYVRSAALFPAVTGGPEPGPASAPGLMCIGSSRDAIAGTNLVDNSRAQIGWTCAGCTFNFSSDHSYTVATARGTTYSGPTWNLNGKLSAGLANSLSVWVQLGPQVTSAKVKLTAKKSRSSEVEYIPVDETIAYAGCWTQLSGTYTLAGPSDQVAIYAEGPDPGVELWVADPAVFLPGAYAAPVPKVPQTNVCPGSRNDPITGNNLVYSPGFYGGALGGWSCFGCELVVNPLSQNYITATGRTDTWNGPAWVLTGNIGQGSTYALQVILRVSTGSAPVQLTMHTSLNGQDDSYFPVATGTASTGCWTQLNGTFTLTSTADMVVMYIEGPPAGTNVDIMVAAVVLTVPAATIRPTPSNVCPDSLNVPPPVNSIVENPGFENGIPPTWLPFGTCQLTVSPDKQYVIASQRAQNFAGPSWDVTKYVRAGNFYRFSAWVSLPAGASTTRVLYGVAVTKNGATTFSCAGQRSIAGGCWSQLNGGYNQYTDNPDKVVIYMQGPEPGVDILVQSVNVEPITRDAWLHDVTIRADRIRKTNVIVNVQDENGQPIPNAQIKIDQTRQGFPLGIAINYQLPENVAYQNFVKTRFNWVVFENEAKWYYNEPQQGEYNYAAPDAMVAWANANNILMRGHCGFWEDTRTVQPWVRALDNGALRAAMEIRLNQVADRYRGQFKHWDVNNEALHNTYFSGRLGPSIQNWMYATTQKLDPSAEMFINEYNVLEECDPAANPETFIGEAQNLEAQGFQISFGCQSHFGNPVQAFKLRADLDKLASFGRPIWITEMDSSEVDENKKADMLEFAFREYFAHPGVEGILLWTVWQGPNAQCQVCTVNGDFSNKPSGARIDQLLLDEWRTTGVVGQTDSSGEPFIFRGFYGDYTAEVTVDGTTYPVEFTVLKEENGNKVDLTVPVSGSSGGRRKLLSAGSAQRNLRRSALTSPERKLPSSYLTALVPGDELRNWEEPSVRTPYRYSVRDDEDPKWGDPPARPARSILSRQELDAAVAAHEPRDGYAPFEVGTAQRLATARANHRTLLESQADELQARHVSVSGGVSRQDYDAASFKNRELLQVTDDPVSDSVSDPCSDSTEQLLGLGVASTEQGFRGLLEVKEDPVSDPELEETVGGNSGGRSLLKMGPMHAYLGLGKGFDYVRLELEGNSKFPTRPKDSVNAPERGVNGPQRRLLEVEEAEAEKSEYLDTLMFYEGDVARNETEALVAFLRAEKIAVRTARGRSRR</sequence>
<dbReference type="PANTHER" id="PTHR31490:SF3">
    <property type="entry name" value="GLYCOSYL HYDROLASE FAMILY 10 PROTEIN"/>
    <property type="match status" value="1"/>
</dbReference>
<keyword evidence="7" id="KW-0812">Transmembrane</keyword>
<dbReference type="SUPFAM" id="SSF51445">
    <property type="entry name" value="(Trans)glycosidases"/>
    <property type="match status" value="1"/>
</dbReference>
<dbReference type="SMART" id="SM00633">
    <property type="entry name" value="Glyco_10"/>
    <property type="match status" value="1"/>
</dbReference>
<keyword evidence="3 9" id="KW-0378">Hydrolase</keyword>
<feature type="region of interest" description="Disordered" evidence="6">
    <location>
        <begin position="1633"/>
        <end position="1654"/>
    </location>
</feature>
<keyword evidence="7" id="KW-1133">Transmembrane helix</keyword>
<dbReference type="Pfam" id="PF02018">
    <property type="entry name" value="CBM_4_9"/>
    <property type="match status" value="4"/>
</dbReference>
<dbReference type="InterPro" id="IPR008979">
    <property type="entry name" value="Galactose-bd-like_sf"/>
</dbReference>
<feature type="transmembrane region" description="Helical" evidence="7">
    <location>
        <begin position="17"/>
        <end position="40"/>
    </location>
</feature>
<dbReference type="Pfam" id="PF00331">
    <property type="entry name" value="Glyco_hydro_10"/>
    <property type="match status" value="1"/>
</dbReference>
<evidence type="ECO:0000256" key="3">
    <source>
        <dbReference type="ARBA" id="ARBA00022801"/>
    </source>
</evidence>
<organism evidence="9 10">
    <name type="scientific">Klebsormidium nitens</name>
    <name type="common">Green alga</name>
    <name type="synonym">Ulothrix nitens</name>
    <dbReference type="NCBI Taxonomy" id="105231"/>
    <lineage>
        <taxon>Eukaryota</taxon>
        <taxon>Viridiplantae</taxon>
        <taxon>Streptophyta</taxon>
        <taxon>Klebsormidiophyceae</taxon>
        <taxon>Klebsormidiales</taxon>
        <taxon>Klebsormidiaceae</taxon>
        <taxon>Klebsormidium</taxon>
    </lineage>
</organism>
<feature type="domain" description="GH10" evidence="8">
    <location>
        <begin position="1038"/>
        <end position="1325"/>
    </location>
</feature>
<dbReference type="Gene3D" id="2.60.120.260">
    <property type="entry name" value="Galactose-binding domain-like"/>
    <property type="match status" value="4"/>
</dbReference>
<evidence type="ECO:0000256" key="5">
    <source>
        <dbReference type="ARBA" id="ARBA00023326"/>
    </source>
</evidence>
<keyword evidence="7" id="KW-0472">Membrane</keyword>
<dbReference type="InterPro" id="IPR017853">
    <property type="entry name" value="GH"/>
</dbReference>
<accession>A0A0U9HKQ5</accession>
<feature type="region of interest" description="Disordered" evidence="6">
    <location>
        <begin position="188"/>
        <end position="303"/>
    </location>
</feature>
<dbReference type="EMBL" id="DF237121">
    <property type="protein sequence ID" value="GAQ83995.1"/>
    <property type="molecule type" value="Genomic_DNA"/>
</dbReference>
<dbReference type="InterPro" id="IPR044846">
    <property type="entry name" value="GH10"/>
</dbReference>
<protein>
    <submittedName>
        <fullName evidence="9">Glycosyl hydrolase</fullName>
    </submittedName>
</protein>
<dbReference type="OrthoDB" id="3055998at2759"/>
<evidence type="ECO:0000259" key="8">
    <source>
        <dbReference type="PROSITE" id="PS51760"/>
    </source>
</evidence>
<dbReference type="GO" id="GO:0031176">
    <property type="term" value="F:endo-1,4-beta-xylanase activity"/>
    <property type="evidence" value="ECO:0000318"/>
    <property type="project" value="GO_Central"/>
</dbReference>
<feature type="compositionally biased region" description="Pro residues" evidence="6">
    <location>
        <begin position="249"/>
        <end position="265"/>
    </location>
</feature>
<evidence type="ECO:0000256" key="1">
    <source>
        <dbReference type="ARBA" id="ARBA00007495"/>
    </source>
</evidence>
<dbReference type="InterPro" id="IPR003305">
    <property type="entry name" value="CenC_carb-bd"/>
</dbReference>
<dbReference type="PROSITE" id="PS51760">
    <property type="entry name" value="GH10_2"/>
    <property type="match status" value="1"/>
</dbReference>
<evidence type="ECO:0000256" key="7">
    <source>
        <dbReference type="SAM" id="Phobius"/>
    </source>
</evidence>
<feature type="compositionally biased region" description="Low complexity" evidence="6">
    <location>
        <begin position="210"/>
        <end position="248"/>
    </location>
</feature>
<evidence type="ECO:0000256" key="2">
    <source>
        <dbReference type="ARBA" id="ARBA00022737"/>
    </source>
</evidence>
<evidence type="ECO:0000256" key="4">
    <source>
        <dbReference type="ARBA" id="ARBA00023277"/>
    </source>
</evidence>
<comment type="similarity">
    <text evidence="1">Belongs to the glycosyl hydrolase 10 (cellulase F) family.</text>
</comment>
<feature type="compositionally biased region" description="Low complexity" evidence="6">
    <location>
        <begin position="266"/>
        <end position="286"/>
    </location>
</feature>
<feature type="region of interest" description="Disordered" evidence="6">
    <location>
        <begin position="1391"/>
        <end position="1415"/>
    </location>
</feature>
<reference evidence="9 10" key="1">
    <citation type="journal article" date="2014" name="Nat. Commun.">
        <title>Klebsormidium flaccidum genome reveals primary factors for plant terrestrial adaptation.</title>
        <authorList>
            <person name="Hori K."/>
            <person name="Maruyama F."/>
            <person name="Fujisawa T."/>
            <person name="Togashi T."/>
            <person name="Yamamoto N."/>
            <person name="Seo M."/>
            <person name="Sato S."/>
            <person name="Yamada T."/>
            <person name="Mori H."/>
            <person name="Tajima N."/>
            <person name="Moriyama T."/>
            <person name="Ikeuchi M."/>
            <person name="Watanabe M."/>
            <person name="Wada H."/>
            <person name="Kobayashi K."/>
            <person name="Saito M."/>
            <person name="Masuda T."/>
            <person name="Sasaki-Sekimoto Y."/>
            <person name="Mashiguchi K."/>
            <person name="Awai K."/>
            <person name="Shimojima M."/>
            <person name="Masuda S."/>
            <person name="Iwai M."/>
            <person name="Nobusawa T."/>
            <person name="Narise T."/>
            <person name="Kondo S."/>
            <person name="Saito H."/>
            <person name="Sato R."/>
            <person name="Murakawa M."/>
            <person name="Ihara Y."/>
            <person name="Oshima-Yamada Y."/>
            <person name="Ohtaka K."/>
            <person name="Satoh M."/>
            <person name="Sonobe K."/>
            <person name="Ishii M."/>
            <person name="Ohtani R."/>
            <person name="Kanamori-Sato M."/>
            <person name="Honoki R."/>
            <person name="Miyazaki D."/>
            <person name="Mochizuki H."/>
            <person name="Umetsu J."/>
            <person name="Higashi K."/>
            <person name="Shibata D."/>
            <person name="Kamiya Y."/>
            <person name="Sato N."/>
            <person name="Nakamura Y."/>
            <person name="Tabata S."/>
            <person name="Ida S."/>
            <person name="Kurokawa K."/>
            <person name="Ohta H."/>
        </authorList>
    </citation>
    <scope>NUCLEOTIDE SEQUENCE [LARGE SCALE GENOMIC DNA]</scope>
    <source>
        <strain evidence="9 10">NIES-2285</strain>
    </source>
</reference>
<evidence type="ECO:0000313" key="10">
    <source>
        <dbReference type="Proteomes" id="UP000054558"/>
    </source>
</evidence>